<dbReference type="Proteomes" id="UP000245207">
    <property type="component" value="Unassembled WGS sequence"/>
</dbReference>
<evidence type="ECO:0000256" key="2">
    <source>
        <dbReference type="SAM" id="Phobius"/>
    </source>
</evidence>
<gene>
    <name evidence="3" type="ORF">CTI12_AA195350</name>
</gene>
<dbReference type="PANTHER" id="PTHR31286">
    <property type="entry name" value="GLYCINE-RICH CELL WALL STRUCTURAL PROTEIN 1.8-LIKE"/>
    <property type="match status" value="1"/>
</dbReference>
<feature type="transmembrane region" description="Helical" evidence="2">
    <location>
        <begin position="793"/>
        <end position="812"/>
    </location>
</feature>
<protein>
    <submittedName>
        <fullName evidence="3">Zinc knuckle CX2CX4HX4C</fullName>
    </submittedName>
</protein>
<organism evidence="3 4">
    <name type="scientific">Artemisia annua</name>
    <name type="common">Sweet wormwood</name>
    <dbReference type="NCBI Taxonomy" id="35608"/>
    <lineage>
        <taxon>Eukaryota</taxon>
        <taxon>Viridiplantae</taxon>
        <taxon>Streptophyta</taxon>
        <taxon>Embryophyta</taxon>
        <taxon>Tracheophyta</taxon>
        <taxon>Spermatophyta</taxon>
        <taxon>Magnoliopsida</taxon>
        <taxon>eudicotyledons</taxon>
        <taxon>Gunneridae</taxon>
        <taxon>Pentapetalae</taxon>
        <taxon>asterids</taxon>
        <taxon>campanulids</taxon>
        <taxon>Asterales</taxon>
        <taxon>Asteraceae</taxon>
        <taxon>Asteroideae</taxon>
        <taxon>Anthemideae</taxon>
        <taxon>Artemisiinae</taxon>
        <taxon>Artemisia</taxon>
    </lineage>
</organism>
<comment type="caution">
    <text evidence="3">The sequence shown here is derived from an EMBL/GenBank/DDBJ whole genome shotgun (WGS) entry which is preliminary data.</text>
</comment>
<keyword evidence="2" id="KW-1133">Transmembrane helix</keyword>
<reference evidence="3 4" key="1">
    <citation type="journal article" date="2018" name="Mol. Plant">
        <title>The genome of Artemisia annua provides insight into the evolution of Asteraceae family and artemisinin biosynthesis.</title>
        <authorList>
            <person name="Shen Q."/>
            <person name="Zhang L."/>
            <person name="Liao Z."/>
            <person name="Wang S."/>
            <person name="Yan T."/>
            <person name="Shi P."/>
            <person name="Liu M."/>
            <person name="Fu X."/>
            <person name="Pan Q."/>
            <person name="Wang Y."/>
            <person name="Lv Z."/>
            <person name="Lu X."/>
            <person name="Zhang F."/>
            <person name="Jiang W."/>
            <person name="Ma Y."/>
            <person name="Chen M."/>
            <person name="Hao X."/>
            <person name="Li L."/>
            <person name="Tang Y."/>
            <person name="Lv G."/>
            <person name="Zhou Y."/>
            <person name="Sun X."/>
            <person name="Brodelius P.E."/>
            <person name="Rose J.K.C."/>
            <person name="Tang K."/>
        </authorList>
    </citation>
    <scope>NUCLEOTIDE SEQUENCE [LARGE SCALE GENOMIC DNA]</scope>
    <source>
        <strain evidence="4">cv. Huhao1</strain>
        <tissue evidence="3">Leaf</tissue>
    </source>
</reference>
<keyword evidence="2" id="KW-0812">Transmembrane</keyword>
<evidence type="ECO:0000256" key="1">
    <source>
        <dbReference type="SAM" id="MobiDB-lite"/>
    </source>
</evidence>
<dbReference type="EMBL" id="PKPP01001733">
    <property type="protein sequence ID" value="PWA80363.1"/>
    <property type="molecule type" value="Genomic_DNA"/>
</dbReference>
<feature type="transmembrane region" description="Helical" evidence="2">
    <location>
        <begin position="687"/>
        <end position="705"/>
    </location>
</feature>
<sequence>MRGVVWVGIFLFTMSEQEPKPRNPNELTSPPPVVNPPSSRSDKNLKTKKTTRTMNPKPASTMKHHDMLSKSTDVNFKKVMTRSSSKGSEAGMGIEEMDCGDEAGISTVGRNDSSDVSGDATGMNGVVNEDVGVEKIEAVKGSEVKDGVVGNKANGNVSDMFPELISTKVSKVNVDKLPDIPVPFEQNPVLNLECAENNGVKSSLDVNKTVNANVPGSNNGFVGVKGSLPNTSCSVNEIGESSSTKDSEMKDASETGKPLLFSNVVQGTKYLGGNKLKLVPCTIMDGRAVGSGRASYARILVEVDAAKGMVDSVEIWYRKLNRSMKLKVEYAWQPPICSHCCVFGHSLDKCSNKVASDKDKTVTNDTKVQSANKMNEVPKNSEECQYVDYRKNNRYYGEQRSYFEHGNRFDVLASSEDGEKSNDWQGVKINIDVACEMGIPFDEDEVGKWHLDLQEYYKKRCAAMKNSDKRDLLFNKIRILMGDINTSKANIEQNCHKIASEAVVFEMESTGTSREQAFGVAKNSIWSVIQRLVWGASVYFIWQERNMRLFGTYSRTEDELFKIIVDSVRFRIMSLKVKVTADVLDAAECWCLPIDKKLKYRIFLKGIWLMVYSGKGFCNKVNHWIVSLCAGSLLLVEVCGPVEVIDEGLWPNCCSCDSIGFERSYSFSLFIFLPKWFYMIRFFKEKTFIIVAAITVYVVNLHSAIMDEVTGLDSSGIWLWCEDVLLYQNSCLLMMLDVLVTDCMVSPIPLVVAVCFLLVFSYGDVWVFIGWSLCITPCIQSLSLARGKAVRTAIYYGLGCLGILLSVYCSVFDHFGFVQTDMFFDSIGKCGDA</sequence>
<dbReference type="InterPro" id="IPR040256">
    <property type="entry name" value="At4g02000-like"/>
</dbReference>
<name>A0A2U1P3M2_ARTAN</name>
<keyword evidence="4" id="KW-1185">Reference proteome</keyword>
<feature type="transmembrane region" description="Helical" evidence="2">
    <location>
        <begin position="748"/>
        <end position="773"/>
    </location>
</feature>
<proteinExistence type="predicted"/>
<accession>A0A2U1P3M2</accession>
<evidence type="ECO:0000313" key="4">
    <source>
        <dbReference type="Proteomes" id="UP000245207"/>
    </source>
</evidence>
<dbReference type="PANTHER" id="PTHR31286:SF99">
    <property type="entry name" value="DUF4283 DOMAIN-CONTAINING PROTEIN"/>
    <property type="match status" value="1"/>
</dbReference>
<feature type="region of interest" description="Disordered" evidence="1">
    <location>
        <begin position="17"/>
        <end position="68"/>
    </location>
</feature>
<dbReference type="AlphaFoldDB" id="A0A2U1P3M2"/>
<evidence type="ECO:0000313" key="3">
    <source>
        <dbReference type="EMBL" id="PWA80363.1"/>
    </source>
</evidence>
<keyword evidence="2" id="KW-0472">Membrane</keyword>